<protein>
    <submittedName>
        <fullName evidence="2">Uncharacterized protein</fullName>
    </submittedName>
</protein>
<evidence type="ECO:0000313" key="2">
    <source>
        <dbReference type="EMBL" id="KAF9694760.1"/>
    </source>
</evidence>
<evidence type="ECO:0000313" key="3">
    <source>
        <dbReference type="Proteomes" id="UP000651452"/>
    </source>
</evidence>
<feature type="coiled-coil region" evidence="1">
    <location>
        <begin position="245"/>
        <end position="279"/>
    </location>
</feature>
<proteinExistence type="predicted"/>
<reference evidence="2" key="1">
    <citation type="submission" date="2018-12" db="EMBL/GenBank/DDBJ databases">
        <authorList>
            <person name="Syme R.A."/>
            <person name="Farfan-Caceres L."/>
            <person name="Lichtenzveig J."/>
        </authorList>
    </citation>
    <scope>NUCLEOTIDE SEQUENCE</scope>
    <source>
        <strain evidence="2">Al4</strain>
    </source>
</reference>
<organism evidence="2 3">
    <name type="scientific">Ascochyta lentis</name>
    <dbReference type="NCBI Taxonomy" id="205686"/>
    <lineage>
        <taxon>Eukaryota</taxon>
        <taxon>Fungi</taxon>
        <taxon>Dikarya</taxon>
        <taxon>Ascomycota</taxon>
        <taxon>Pezizomycotina</taxon>
        <taxon>Dothideomycetes</taxon>
        <taxon>Pleosporomycetidae</taxon>
        <taxon>Pleosporales</taxon>
        <taxon>Pleosporineae</taxon>
        <taxon>Didymellaceae</taxon>
        <taxon>Ascochyta</taxon>
    </lineage>
</organism>
<evidence type="ECO:0000256" key="1">
    <source>
        <dbReference type="SAM" id="Coils"/>
    </source>
</evidence>
<keyword evidence="3" id="KW-1185">Reference proteome</keyword>
<sequence length="309" mass="34357">MSFTAGSLEDVEAWANREFPEYFAELDSVESPIPIFEMVSFDGEYVDGKIVLQSILVPTLEVGSTAARCSVYARISGNNDVELFSYQEVVHPGSSEKLGCMKPVVGLVDVVLHEPLSHPVETGHPAGVDRLETLIRYIYLKNGEPTAVQPKLGFFKTHFRAACRDVARGVGLLMDGDDTDESDTLPGDFPPDLVADTDIAGLRDQPAATSVYNQHVHAMDESYHDFKTKMLSQLGTMQAIDRSQIDHLQAQVQSLERRLTKSEECRTKVEKELEAEKEKTKTTAKQSADWKSQYDGLKGTLERVLGQRF</sequence>
<dbReference type="Proteomes" id="UP000651452">
    <property type="component" value="Unassembled WGS sequence"/>
</dbReference>
<keyword evidence="1" id="KW-0175">Coiled coil</keyword>
<name>A0A8H7J1F4_9PLEO</name>
<dbReference type="AlphaFoldDB" id="A0A8H7J1F4"/>
<dbReference type="OrthoDB" id="3770798at2759"/>
<reference evidence="2" key="2">
    <citation type="submission" date="2020-09" db="EMBL/GenBank/DDBJ databases">
        <title>Reference genome assembly for Australian Ascochyta lentis isolate Al4.</title>
        <authorList>
            <person name="Lee R.C."/>
            <person name="Farfan-Caceres L.M."/>
            <person name="Debler J.W."/>
            <person name="Williams A.H."/>
            <person name="Henares B.M."/>
        </authorList>
    </citation>
    <scope>NUCLEOTIDE SEQUENCE</scope>
    <source>
        <strain evidence="2">Al4</strain>
    </source>
</reference>
<accession>A0A8H7J1F4</accession>
<dbReference type="EMBL" id="RZGK01000013">
    <property type="protein sequence ID" value="KAF9694760.1"/>
    <property type="molecule type" value="Genomic_DNA"/>
</dbReference>
<gene>
    <name evidence="2" type="ORF">EKO04_007478</name>
</gene>
<comment type="caution">
    <text evidence="2">The sequence shown here is derived from an EMBL/GenBank/DDBJ whole genome shotgun (WGS) entry which is preliminary data.</text>
</comment>